<dbReference type="Proteomes" id="UP000077266">
    <property type="component" value="Unassembled WGS sequence"/>
</dbReference>
<dbReference type="EMBL" id="KV425888">
    <property type="protein sequence ID" value="KZW02335.1"/>
    <property type="molecule type" value="Genomic_DNA"/>
</dbReference>
<gene>
    <name evidence="4" type="ORF">EXIGLDRAFT_734480</name>
</gene>
<feature type="transmembrane region" description="Helical" evidence="2">
    <location>
        <begin position="157"/>
        <end position="181"/>
    </location>
</feature>
<feature type="transmembrane region" description="Helical" evidence="2">
    <location>
        <begin position="193"/>
        <end position="219"/>
    </location>
</feature>
<sequence>MAPSPLDTELGALEIGLGLCCFLVGIVTLQTLNYFRNFNKDPWTIKLLVATVYIFDLLHSAFLMHTLYVYSVTKYGIPEALASSVWSLNTSIIFQGLVALLVQSFFCLRIFRISGSWILVGVCLPLVLARFVMSMVVVSIDFRFESFAVVEIRYETFVAATLSVVAVNDVAIATCMVGSLLRQKTGFSATNKLIDRIIGFVVSTGLLTGVLAVIDVITFVTMKNFVWLAVLVIIVKVYTNSLLASLNERSAMRTQPFALSGSMATSTPEWRRGEHTRRTDATFDFARSKTSTYELQSVTETAKGSEAGPASTSYNMHDHAV</sequence>
<evidence type="ECO:0000259" key="3">
    <source>
        <dbReference type="Pfam" id="PF20152"/>
    </source>
</evidence>
<feature type="transmembrane region" description="Helical" evidence="2">
    <location>
        <begin position="47"/>
        <end position="72"/>
    </location>
</feature>
<keyword evidence="2" id="KW-1133">Transmembrane helix</keyword>
<feature type="transmembrane region" description="Helical" evidence="2">
    <location>
        <begin position="118"/>
        <end position="137"/>
    </location>
</feature>
<feature type="transmembrane region" description="Helical" evidence="2">
    <location>
        <begin position="92"/>
        <end position="111"/>
    </location>
</feature>
<dbReference type="PANTHER" id="PTHR40465">
    <property type="entry name" value="CHROMOSOME 1, WHOLE GENOME SHOTGUN SEQUENCE"/>
    <property type="match status" value="1"/>
</dbReference>
<feature type="region of interest" description="Disordered" evidence="1">
    <location>
        <begin position="299"/>
        <end position="321"/>
    </location>
</feature>
<dbReference type="InParanoid" id="A0A165PLA6"/>
<evidence type="ECO:0000313" key="5">
    <source>
        <dbReference type="Proteomes" id="UP000077266"/>
    </source>
</evidence>
<protein>
    <recommendedName>
        <fullName evidence="3">DUF6534 domain-containing protein</fullName>
    </recommendedName>
</protein>
<evidence type="ECO:0000256" key="1">
    <source>
        <dbReference type="SAM" id="MobiDB-lite"/>
    </source>
</evidence>
<dbReference type="AlphaFoldDB" id="A0A165PLA6"/>
<feature type="transmembrane region" description="Helical" evidence="2">
    <location>
        <begin position="225"/>
        <end position="246"/>
    </location>
</feature>
<dbReference type="InterPro" id="IPR045339">
    <property type="entry name" value="DUF6534"/>
</dbReference>
<dbReference type="Pfam" id="PF20152">
    <property type="entry name" value="DUF6534"/>
    <property type="match status" value="1"/>
</dbReference>
<keyword evidence="2" id="KW-0472">Membrane</keyword>
<organism evidence="4 5">
    <name type="scientific">Exidia glandulosa HHB12029</name>
    <dbReference type="NCBI Taxonomy" id="1314781"/>
    <lineage>
        <taxon>Eukaryota</taxon>
        <taxon>Fungi</taxon>
        <taxon>Dikarya</taxon>
        <taxon>Basidiomycota</taxon>
        <taxon>Agaricomycotina</taxon>
        <taxon>Agaricomycetes</taxon>
        <taxon>Auriculariales</taxon>
        <taxon>Exidiaceae</taxon>
        <taxon>Exidia</taxon>
    </lineage>
</organism>
<accession>A0A165PLA6</accession>
<feature type="domain" description="DUF6534" evidence="3">
    <location>
        <begin position="166"/>
        <end position="250"/>
    </location>
</feature>
<feature type="transmembrane region" description="Helical" evidence="2">
    <location>
        <begin position="15"/>
        <end position="35"/>
    </location>
</feature>
<reference evidence="4 5" key="1">
    <citation type="journal article" date="2016" name="Mol. Biol. Evol.">
        <title>Comparative Genomics of Early-Diverging Mushroom-Forming Fungi Provides Insights into the Origins of Lignocellulose Decay Capabilities.</title>
        <authorList>
            <person name="Nagy L.G."/>
            <person name="Riley R."/>
            <person name="Tritt A."/>
            <person name="Adam C."/>
            <person name="Daum C."/>
            <person name="Floudas D."/>
            <person name="Sun H."/>
            <person name="Yadav J.S."/>
            <person name="Pangilinan J."/>
            <person name="Larsson K.H."/>
            <person name="Matsuura K."/>
            <person name="Barry K."/>
            <person name="Labutti K."/>
            <person name="Kuo R."/>
            <person name="Ohm R.A."/>
            <person name="Bhattacharya S.S."/>
            <person name="Shirouzu T."/>
            <person name="Yoshinaga Y."/>
            <person name="Martin F.M."/>
            <person name="Grigoriev I.V."/>
            <person name="Hibbett D.S."/>
        </authorList>
    </citation>
    <scope>NUCLEOTIDE SEQUENCE [LARGE SCALE GENOMIC DNA]</scope>
    <source>
        <strain evidence="4 5">HHB12029</strain>
    </source>
</reference>
<proteinExistence type="predicted"/>
<keyword evidence="5" id="KW-1185">Reference proteome</keyword>
<evidence type="ECO:0000256" key="2">
    <source>
        <dbReference type="SAM" id="Phobius"/>
    </source>
</evidence>
<dbReference type="OrthoDB" id="2535105at2759"/>
<name>A0A165PLA6_EXIGL</name>
<keyword evidence="2" id="KW-0812">Transmembrane</keyword>
<dbReference type="PANTHER" id="PTHR40465:SF1">
    <property type="entry name" value="DUF6534 DOMAIN-CONTAINING PROTEIN"/>
    <property type="match status" value="1"/>
</dbReference>
<evidence type="ECO:0000313" key="4">
    <source>
        <dbReference type="EMBL" id="KZW02335.1"/>
    </source>
</evidence>